<dbReference type="Pfam" id="PF10881">
    <property type="entry name" value="DUF2726"/>
    <property type="match status" value="1"/>
</dbReference>
<organism evidence="2 3">
    <name type="scientific">Roseibacillus persicicus</name>
    <dbReference type="NCBI Taxonomy" id="454148"/>
    <lineage>
        <taxon>Bacteria</taxon>
        <taxon>Pseudomonadati</taxon>
        <taxon>Verrucomicrobiota</taxon>
        <taxon>Verrucomicrobiia</taxon>
        <taxon>Verrucomicrobiales</taxon>
        <taxon>Verrucomicrobiaceae</taxon>
        <taxon>Roseibacillus</taxon>
    </lineage>
</organism>
<sequence>MPSKSNNAGCLGVFLNWGKSFEQPQPPNLFPYAKQDNFLSAGELRFYHILKRLIPEGFTLITKVNLADLFYVPRPNVNKGARNRIDRKHVDFVICESTSMQPALAIELDDSSHNRKKRIERDAFVDQVFAAADLSLLHIKVVQSYDEAQLAENIRSHLGNG</sequence>
<dbReference type="AlphaFoldDB" id="A0A918WG49"/>
<protein>
    <recommendedName>
        <fullName evidence="1">DUF2726 domain-containing protein</fullName>
    </recommendedName>
</protein>
<reference evidence="2" key="1">
    <citation type="journal article" date="2014" name="Int. J. Syst. Evol. Microbiol.">
        <title>Complete genome sequence of Corynebacterium casei LMG S-19264T (=DSM 44701T), isolated from a smear-ripened cheese.</title>
        <authorList>
            <consortium name="US DOE Joint Genome Institute (JGI-PGF)"/>
            <person name="Walter F."/>
            <person name="Albersmeier A."/>
            <person name="Kalinowski J."/>
            <person name="Ruckert C."/>
        </authorList>
    </citation>
    <scope>NUCLEOTIDE SEQUENCE</scope>
    <source>
        <strain evidence="2">KCTC 12988</strain>
    </source>
</reference>
<name>A0A918WG49_9BACT</name>
<proteinExistence type="predicted"/>
<dbReference type="RefSeq" id="WP_189567191.1">
    <property type="nucleotide sequence ID" value="NZ_BMXI01000002.1"/>
</dbReference>
<dbReference type="InterPro" id="IPR024402">
    <property type="entry name" value="DUF2726"/>
</dbReference>
<dbReference type="EMBL" id="BMXI01000002">
    <property type="protein sequence ID" value="GHC43491.1"/>
    <property type="molecule type" value="Genomic_DNA"/>
</dbReference>
<evidence type="ECO:0000313" key="2">
    <source>
        <dbReference type="EMBL" id="GHC43491.1"/>
    </source>
</evidence>
<gene>
    <name evidence="2" type="ORF">GCM10007100_05800</name>
</gene>
<dbReference type="Proteomes" id="UP000644507">
    <property type="component" value="Unassembled WGS sequence"/>
</dbReference>
<accession>A0A918WG49</accession>
<comment type="caution">
    <text evidence="2">The sequence shown here is derived from an EMBL/GenBank/DDBJ whole genome shotgun (WGS) entry which is preliminary data.</text>
</comment>
<feature type="domain" description="DUF2726" evidence="1">
    <location>
        <begin position="38"/>
        <end position="154"/>
    </location>
</feature>
<evidence type="ECO:0000313" key="3">
    <source>
        <dbReference type="Proteomes" id="UP000644507"/>
    </source>
</evidence>
<keyword evidence="3" id="KW-1185">Reference proteome</keyword>
<reference evidence="2" key="2">
    <citation type="submission" date="2020-09" db="EMBL/GenBank/DDBJ databases">
        <authorList>
            <person name="Sun Q."/>
            <person name="Kim S."/>
        </authorList>
    </citation>
    <scope>NUCLEOTIDE SEQUENCE</scope>
    <source>
        <strain evidence="2">KCTC 12988</strain>
    </source>
</reference>
<evidence type="ECO:0000259" key="1">
    <source>
        <dbReference type="Pfam" id="PF10881"/>
    </source>
</evidence>